<dbReference type="SUPFAM" id="SSF53335">
    <property type="entry name" value="S-adenosyl-L-methionine-dependent methyltransferases"/>
    <property type="match status" value="1"/>
</dbReference>
<dbReference type="GO" id="GO:0008168">
    <property type="term" value="F:methyltransferase activity"/>
    <property type="evidence" value="ECO:0007669"/>
    <property type="project" value="UniProtKB-KW"/>
</dbReference>
<dbReference type="Proteomes" id="UP001379533">
    <property type="component" value="Chromosome"/>
</dbReference>
<dbReference type="EMBL" id="CP089982">
    <property type="protein sequence ID" value="WXA92003.1"/>
    <property type="molecule type" value="Genomic_DNA"/>
</dbReference>
<dbReference type="InterPro" id="IPR029063">
    <property type="entry name" value="SAM-dependent_MTases_sf"/>
</dbReference>
<reference evidence="1 2" key="1">
    <citation type="submission" date="2021-12" db="EMBL/GenBank/DDBJ databases">
        <title>Discovery of the Pendulisporaceae a myxobacterial family with distinct sporulation behavior and unique specialized metabolism.</title>
        <authorList>
            <person name="Garcia R."/>
            <person name="Popoff A."/>
            <person name="Bader C.D."/>
            <person name="Loehr J."/>
            <person name="Walesch S."/>
            <person name="Walt C."/>
            <person name="Boldt J."/>
            <person name="Bunk B."/>
            <person name="Haeckl F.J.F.P.J."/>
            <person name="Gunesch A.P."/>
            <person name="Birkelbach J."/>
            <person name="Nuebel U."/>
            <person name="Pietschmann T."/>
            <person name="Bach T."/>
            <person name="Mueller R."/>
        </authorList>
    </citation>
    <scope>NUCLEOTIDE SEQUENCE [LARGE SCALE GENOMIC DNA]</scope>
    <source>
        <strain evidence="1 2">MSr12523</strain>
    </source>
</reference>
<dbReference type="GO" id="GO:0032259">
    <property type="term" value="P:methylation"/>
    <property type="evidence" value="ECO:0007669"/>
    <property type="project" value="UniProtKB-KW"/>
</dbReference>
<keyword evidence="1" id="KW-0489">Methyltransferase</keyword>
<dbReference type="RefSeq" id="WP_394842621.1">
    <property type="nucleotide sequence ID" value="NZ_CP089982.1"/>
</dbReference>
<dbReference type="Gene3D" id="3.40.50.150">
    <property type="entry name" value="Vaccinia Virus protein VP39"/>
    <property type="match status" value="1"/>
</dbReference>
<evidence type="ECO:0000313" key="1">
    <source>
        <dbReference type="EMBL" id="WXA92003.1"/>
    </source>
</evidence>
<gene>
    <name evidence="1" type="ORF">LZC95_36825</name>
</gene>
<evidence type="ECO:0000313" key="2">
    <source>
        <dbReference type="Proteomes" id="UP001379533"/>
    </source>
</evidence>
<keyword evidence="1" id="KW-0808">Transferase</keyword>
<name>A0ABZ2K3S4_9BACT</name>
<keyword evidence="2" id="KW-1185">Reference proteome</keyword>
<protein>
    <submittedName>
        <fullName evidence="1">Class I SAM-dependent methyltransferase</fullName>
    </submittedName>
</protein>
<organism evidence="1 2">
    <name type="scientific">Pendulispora brunnea</name>
    <dbReference type="NCBI Taxonomy" id="2905690"/>
    <lineage>
        <taxon>Bacteria</taxon>
        <taxon>Pseudomonadati</taxon>
        <taxon>Myxococcota</taxon>
        <taxon>Myxococcia</taxon>
        <taxon>Myxococcales</taxon>
        <taxon>Sorangiineae</taxon>
        <taxon>Pendulisporaceae</taxon>
        <taxon>Pendulispora</taxon>
    </lineage>
</organism>
<proteinExistence type="predicted"/>
<accession>A0ABZ2K3S4</accession>
<sequence>MLGKQVVRDALGRHLPLSLRLFRSIRRIVADHTRSPEQVFSEVHRTNAWGDSASLSGGGSNLVESEAIREALPSLLHELGIRTLLDAPCGDFFWMRHSDLAGVHYIGVDVVAKLIEDNQVHFGSPNRQFLHRDLTRDELPRADLVFCRDCLIHLSYRHIHAVLRNFKATGARYLLTTQFPLERINHDIVTGSYRPINLCLDPFGFPEPLRILRDGPATASLDTTGQTRVLALWDLNQLPS</sequence>